<dbReference type="SMART" id="SM01008">
    <property type="entry name" value="Ald_Xan_dh_C"/>
    <property type="match status" value="1"/>
</dbReference>
<dbReference type="PROSITE" id="PS51007">
    <property type="entry name" value="CYTC"/>
    <property type="match status" value="3"/>
</dbReference>
<dbReference type="InterPro" id="IPR037165">
    <property type="entry name" value="AldOxase/xan_DH_Mopterin-bd_sf"/>
</dbReference>
<dbReference type="PANTHER" id="PTHR35008:SF8">
    <property type="entry name" value="ALCOHOL DEHYDROGENASE CYTOCHROME C SUBUNIT"/>
    <property type="match status" value="1"/>
</dbReference>
<dbReference type="Pfam" id="PF00034">
    <property type="entry name" value="Cytochrom_C"/>
    <property type="match status" value="2"/>
</dbReference>
<gene>
    <name evidence="6" type="ORF">FGG12_01935</name>
</gene>
<feature type="domain" description="Cytochrome c" evidence="5">
    <location>
        <begin position="842"/>
        <end position="940"/>
    </location>
</feature>
<feature type="domain" description="Cytochrome c" evidence="5">
    <location>
        <begin position="569"/>
        <end position="672"/>
    </location>
</feature>
<dbReference type="Proteomes" id="UP000318943">
    <property type="component" value="Unassembled WGS sequence"/>
</dbReference>
<evidence type="ECO:0000256" key="1">
    <source>
        <dbReference type="ARBA" id="ARBA00022617"/>
    </source>
</evidence>
<dbReference type="SUPFAM" id="SSF46626">
    <property type="entry name" value="Cytochrome c"/>
    <property type="match status" value="3"/>
</dbReference>
<sequence>MNARMNASAGEPMDVAAPTGMLHGHAVRPAAGMGRLTGFDADAARRCAGVVDVVVRGNFLAVVAAMPEQAHAGAVALQARWETPRDTLTTPPQMRAVTSHGNATQVLAQGAGRVDATYRWPLASPRADACGSAIADWQHGALHVWLACTQPAALRLELAALLDIAAESILILCDPDPPARHDAFCARQAAADAALMAHAIGRPVRTTFRAAELGNDGPKLRFDVSATLAPASAYTIAATATPGAGTPFALTQTGRAAPYAEASGVDPGLVPPYAVEHLDVSAAQPLGVPPDIAARGQVFAHESHLDGLAAQAGIDPVALRLQWLDDRTGSGLITRVAEQSGWQGPLKGHNDATAGVRRGRGFAYASVIDMEDGRPARTWSAWVADVEVDSRTGDIHVTRVTVGHEREDIASRAKAPTTTLPDDIATATRQLTTGGQRYDDWGDGAPAETSPALAADGAGHDLAPQTRVDIVGTLAGGAAATLPAAAAVANAIHDATGVRLLEPPFSAGQIRQALEHKPSAANKSPRKRAWLLATLAPLTALAGLCATVLPWRAPIAPVAPPGPGLYSAATIERGRLVAAAGDCAVCHTAPGGTRNAGGLALETPFGTVYTTNITPDAETGIGNWSYAAFERAMREGIHRDGRRLYPAFPYTAFAKVSDADMQALYAYLMAADPVVSRPPETQLAFPFNARPLLAGWNMLFHRNEQYVPDTSRSAQWNRGAYLADGLGHCSACHSPRNALGGERGGKAYLTGGEAEGWEAPALTALSKAPVPWTEDDLFQYLRTGFAARHGAAAGPMAPVVESLRELPEGDVRAIAHYVASLNPASPTQAGTQQAAAAQVAAVEARSAAAALRLSGTTDRLYQNACAVCHQGNAGVPQFGEKPSLALNTNLHSARPDNVIQVVLHGASAPPHAGIGYMPGFADSLDDAQVSALVHYLRERFAPDQPRWDGVEDTVARLRKSSH</sequence>
<dbReference type="InterPro" id="IPR009056">
    <property type="entry name" value="Cyt_c-like_dom"/>
</dbReference>
<dbReference type="PANTHER" id="PTHR35008">
    <property type="entry name" value="BLL4482 PROTEIN-RELATED"/>
    <property type="match status" value="1"/>
</dbReference>
<dbReference type="SUPFAM" id="SSF56003">
    <property type="entry name" value="Molybdenum cofactor-binding domain"/>
    <property type="match status" value="1"/>
</dbReference>
<organism evidence="6 7">
    <name type="scientific">Cupriavidus campinensis</name>
    <dbReference type="NCBI Taxonomy" id="151783"/>
    <lineage>
        <taxon>Bacteria</taxon>
        <taxon>Pseudomonadati</taxon>
        <taxon>Pseudomonadota</taxon>
        <taxon>Betaproteobacteria</taxon>
        <taxon>Burkholderiales</taxon>
        <taxon>Burkholderiaceae</taxon>
        <taxon>Cupriavidus</taxon>
    </lineage>
</organism>
<accession>A0ABY3EUI7</accession>
<evidence type="ECO:0000256" key="3">
    <source>
        <dbReference type="ARBA" id="ARBA00023004"/>
    </source>
</evidence>
<proteinExistence type="predicted"/>
<evidence type="ECO:0000256" key="4">
    <source>
        <dbReference type="PROSITE-ProRule" id="PRU00433"/>
    </source>
</evidence>
<dbReference type="SUPFAM" id="SSF54665">
    <property type="entry name" value="CO dehydrogenase molybdoprotein N-domain-like"/>
    <property type="match status" value="1"/>
</dbReference>
<comment type="caution">
    <text evidence="6">The sequence shown here is derived from an EMBL/GenBank/DDBJ whole genome shotgun (WGS) entry which is preliminary data.</text>
</comment>
<dbReference type="InterPro" id="IPR036856">
    <property type="entry name" value="Ald_Oxase/Xan_DH_a/b_sf"/>
</dbReference>
<evidence type="ECO:0000313" key="6">
    <source>
        <dbReference type="EMBL" id="TSP14441.1"/>
    </source>
</evidence>
<evidence type="ECO:0000256" key="2">
    <source>
        <dbReference type="ARBA" id="ARBA00022723"/>
    </source>
</evidence>
<keyword evidence="3 4" id="KW-0408">Iron</keyword>
<keyword evidence="1 4" id="KW-0349">Heme</keyword>
<dbReference type="Pfam" id="PF13442">
    <property type="entry name" value="Cytochrome_CBB3"/>
    <property type="match status" value="1"/>
</dbReference>
<evidence type="ECO:0000313" key="7">
    <source>
        <dbReference type="Proteomes" id="UP000318943"/>
    </source>
</evidence>
<keyword evidence="7" id="KW-1185">Reference proteome</keyword>
<protein>
    <submittedName>
        <fullName evidence="6">C-type cytochrome</fullName>
    </submittedName>
</protein>
<dbReference type="InterPro" id="IPR051459">
    <property type="entry name" value="Cytochrome_c-type_DH"/>
</dbReference>
<name>A0ABY3EUI7_9BURK</name>
<dbReference type="Gene3D" id="3.30.365.10">
    <property type="entry name" value="Aldehyde oxidase/xanthine dehydrogenase, molybdopterin binding domain"/>
    <property type="match status" value="1"/>
</dbReference>
<dbReference type="Gene3D" id="1.10.760.10">
    <property type="entry name" value="Cytochrome c-like domain"/>
    <property type="match status" value="3"/>
</dbReference>
<dbReference type="InterPro" id="IPR000674">
    <property type="entry name" value="Ald_Oxase/Xan_DH_a/b"/>
</dbReference>
<keyword evidence="2 4" id="KW-0479">Metal-binding</keyword>
<feature type="domain" description="Cytochrome c" evidence="5">
    <location>
        <begin position="714"/>
        <end position="822"/>
    </location>
</feature>
<reference evidence="6 7" key="1">
    <citation type="submission" date="2019-05" db="EMBL/GenBank/DDBJ databases">
        <title>Whole genome sequence analysis of Cupriavidus campinensis S14E4C strain.</title>
        <authorList>
            <person name="Abbaszade G."/>
            <person name="Szabo A."/>
            <person name="Toumi M."/>
            <person name="Toth E."/>
        </authorList>
    </citation>
    <scope>NUCLEOTIDE SEQUENCE [LARGE SCALE GENOMIC DNA]</scope>
    <source>
        <strain evidence="6 7">S14E4C</strain>
    </source>
</reference>
<dbReference type="InterPro" id="IPR036909">
    <property type="entry name" value="Cyt_c-like_dom_sf"/>
</dbReference>
<evidence type="ECO:0000259" key="5">
    <source>
        <dbReference type="PROSITE" id="PS51007"/>
    </source>
</evidence>
<dbReference type="EMBL" id="VCIZ01000001">
    <property type="protein sequence ID" value="TSP14441.1"/>
    <property type="molecule type" value="Genomic_DNA"/>
</dbReference>